<proteinExistence type="predicted"/>
<dbReference type="EMBL" id="CAAKMV010000141">
    <property type="protein sequence ID" value="VIO59809.1"/>
    <property type="molecule type" value="Genomic_DNA"/>
</dbReference>
<reference evidence="1" key="1">
    <citation type="submission" date="2019-04" db="EMBL/GenBank/DDBJ databases">
        <authorList>
            <person name="Melise S."/>
            <person name="Noan J."/>
            <person name="Okalmin O."/>
        </authorList>
    </citation>
    <scope>NUCLEOTIDE SEQUENCE</scope>
    <source>
        <strain evidence="1">FN9</strain>
    </source>
</reference>
<protein>
    <submittedName>
        <fullName evidence="1">Uncharacterized protein</fullName>
    </submittedName>
</protein>
<accession>A0A4U9FHJ0</accession>
<evidence type="ECO:0000313" key="1">
    <source>
        <dbReference type="EMBL" id="VIO59809.1"/>
    </source>
</evidence>
<feature type="non-terminal residue" evidence="1">
    <location>
        <position position="21"/>
    </location>
</feature>
<gene>
    <name evidence="1" type="ORF">FUG_LOCUS356118</name>
</gene>
<dbReference type="AlphaFoldDB" id="A0A4U9FHJ0"/>
<name>A0A4U9FHJ0_GIBZA</name>
<organism evidence="1">
    <name type="scientific">Gibberella zeae</name>
    <name type="common">Wheat head blight fungus</name>
    <name type="synonym">Fusarium graminearum</name>
    <dbReference type="NCBI Taxonomy" id="5518"/>
    <lineage>
        <taxon>Eukaryota</taxon>
        <taxon>Fungi</taxon>
        <taxon>Dikarya</taxon>
        <taxon>Ascomycota</taxon>
        <taxon>Pezizomycotina</taxon>
        <taxon>Sordariomycetes</taxon>
        <taxon>Hypocreomycetidae</taxon>
        <taxon>Hypocreales</taxon>
        <taxon>Nectriaceae</taxon>
        <taxon>Fusarium</taxon>
    </lineage>
</organism>
<sequence>MTVGLRLRSRRNLHTCTDALH</sequence>